<keyword evidence="5" id="KW-1185">Reference proteome</keyword>
<dbReference type="KEGG" id="sfol:H3H32_11700"/>
<evidence type="ECO:0000256" key="2">
    <source>
        <dbReference type="SAM" id="SignalP"/>
    </source>
</evidence>
<feature type="signal peptide" evidence="2">
    <location>
        <begin position="1"/>
        <end position="26"/>
    </location>
</feature>
<organism evidence="4 5">
    <name type="scientific">Spirosoma foliorum</name>
    <dbReference type="NCBI Taxonomy" id="2710596"/>
    <lineage>
        <taxon>Bacteria</taxon>
        <taxon>Pseudomonadati</taxon>
        <taxon>Bacteroidota</taxon>
        <taxon>Cytophagia</taxon>
        <taxon>Cytophagales</taxon>
        <taxon>Cytophagaceae</taxon>
        <taxon>Spirosoma</taxon>
    </lineage>
</organism>
<dbReference type="SUPFAM" id="SSF53474">
    <property type="entry name" value="alpha/beta-Hydrolases"/>
    <property type="match status" value="1"/>
</dbReference>
<evidence type="ECO:0000256" key="1">
    <source>
        <dbReference type="ARBA" id="ARBA00022801"/>
    </source>
</evidence>
<reference evidence="4 5" key="1">
    <citation type="submission" date="2020-07" db="EMBL/GenBank/DDBJ databases">
        <title>Spirosoma foliorum sp. nov., isolated from the leaves on the Nejang mountain Korea, Republic of.</title>
        <authorList>
            <person name="Ho H."/>
            <person name="Lee Y.-J."/>
            <person name="Nurcahyanto D.-A."/>
            <person name="Kim S.-G."/>
        </authorList>
    </citation>
    <scope>NUCLEOTIDE SEQUENCE [LARGE SCALE GENOMIC DNA]</scope>
    <source>
        <strain evidence="4 5">PL0136</strain>
    </source>
</reference>
<dbReference type="Gene3D" id="3.40.50.1820">
    <property type="entry name" value="alpha/beta hydrolase"/>
    <property type="match status" value="1"/>
</dbReference>
<dbReference type="InterPro" id="IPR029058">
    <property type="entry name" value="AB_hydrolase_fold"/>
</dbReference>
<dbReference type="Proteomes" id="UP000515369">
    <property type="component" value="Chromosome"/>
</dbReference>
<gene>
    <name evidence="4" type="ORF">H3H32_11700</name>
</gene>
<dbReference type="EMBL" id="CP059732">
    <property type="protein sequence ID" value="QMW05494.1"/>
    <property type="molecule type" value="Genomic_DNA"/>
</dbReference>
<name>A0A7G5H302_9BACT</name>
<dbReference type="GO" id="GO:0016787">
    <property type="term" value="F:hydrolase activity"/>
    <property type="evidence" value="ECO:0007669"/>
    <property type="project" value="UniProtKB-KW"/>
</dbReference>
<proteinExistence type="predicted"/>
<accession>A0A7G5H302</accession>
<dbReference type="InterPro" id="IPR050300">
    <property type="entry name" value="GDXG_lipolytic_enzyme"/>
</dbReference>
<keyword evidence="2" id="KW-0732">Signal</keyword>
<dbReference type="PANTHER" id="PTHR48081">
    <property type="entry name" value="AB HYDROLASE SUPERFAMILY PROTEIN C4A8.06C"/>
    <property type="match status" value="1"/>
</dbReference>
<evidence type="ECO:0000259" key="3">
    <source>
        <dbReference type="Pfam" id="PF20434"/>
    </source>
</evidence>
<evidence type="ECO:0000313" key="4">
    <source>
        <dbReference type="EMBL" id="QMW05494.1"/>
    </source>
</evidence>
<sequence length="310" mass="34331">MNPLSTRKISLVALAGLLLLTTVCRAQRPNPVKAIFPPDTRFIANVAYAGDTLKRHLLDIYLPATAGTNPPLVVWVHGGAWMLNDKYADMSYMKNTVRSILEKGYAFASIDYRYSTTAPFPAQIQDCNQALEFLYQNAAKYGFDRNRIALIGFSAGGHLASLLALSNNSTHPDFYVNRKKPSFRIKTVVDFYGPADLLAVIRRDAPLADTAVATSESRLLGASPLRRPDLAKIASPVTYVDKNDPPFLIIQGEKDESVPAAQSVLFSSWLTLAQVKNRLIIVPGAPHYGTMFDSDFNQKAIFEWLDTYLK</sequence>
<protein>
    <submittedName>
        <fullName evidence="4">Alpha/beta hydrolase</fullName>
    </submittedName>
</protein>
<keyword evidence="1 4" id="KW-0378">Hydrolase</keyword>
<dbReference type="Pfam" id="PF20434">
    <property type="entry name" value="BD-FAE"/>
    <property type="match status" value="1"/>
</dbReference>
<evidence type="ECO:0000313" key="5">
    <source>
        <dbReference type="Proteomes" id="UP000515369"/>
    </source>
</evidence>
<dbReference type="InterPro" id="IPR049492">
    <property type="entry name" value="BD-FAE-like_dom"/>
</dbReference>
<dbReference type="AlphaFoldDB" id="A0A7G5H302"/>
<feature type="chain" id="PRO_5029000755" evidence="2">
    <location>
        <begin position="27"/>
        <end position="310"/>
    </location>
</feature>
<dbReference type="RefSeq" id="WP_182462876.1">
    <property type="nucleotide sequence ID" value="NZ_CP059732.1"/>
</dbReference>
<feature type="domain" description="BD-FAE-like" evidence="3">
    <location>
        <begin position="58"/>
        <end position="270"/>
    </location>
</feature>
<dbReference type="PANTHER" id="PTHR48081:SF13">
    <property type="entry name" value="ALPHA_BETA HYDROLASE"/>
    <property type="match status" value="1"/>
</dbReference>